<keyword evidence="5 7" id="KW-1133">Transmembrane helix</keyword>
<feature type="transmembrane region" description="Helical" evidence="7">
    <location>
        <begin position="81"/>
        <end position="100"/>
    </location>
</feature>
<dbReference type="InterPro" id="IPR050925">
    <property type="entry name" value="Rhomboid_protease_S54"/>
</dbReference>
<dbReference type="GO" id="GO:0004252">
    <property type="term" value="F:serine-type endopeptidase activity"/>
    <property type="evidence" value="ECO:0007669"/>
    <property type="project" value="InterPro"/>
</dbReference>
<feature type="transmembrane region" description="Helical" evidence="7">
    <location>
        <begin position="379"/>
        <end position="401"/>
    </location>
</feature>
<feature type="transmembrane region" description="Helical" evidence="7">
    <location>
        <begin position="42"/>
        <end position="61"/>
    </location>
</feature>
<dbReference type="InterPro" id="IPR035952">
    <property type="entry name" value="Rhomboid-like_sf"/>
</dbReference>
<feature type="transmembrane region" description="Helical" evidence="7">
    <location>
        <begin position="408"/>
        <end position="429"/>
    </location>
</feature>
<keyword evidence="10" id="KW-1185">Reference proteome</keyword>
<evidence type="ECO:0000259" key="8">
    <source>
        <dbReference type="Pfam" id="PF01694"/>
    </source>
</evidence>
<dbReference type="InterPro" id="IPR022764">
    <property type="entry name" value="Peptidase_S54_rhomboid_dom"/>
</dbReference>
<feature type="transmembrane region" description="Helical" evidence="7">
    <location>
        <begin position="7"/>
        <end position="30"/>
    </location>
</feature>
<keyword evidence="3 7" id="KW-0812">Transmembrane</keyword>
<dbReference type="PANTHER" id="PTHR43731:SF14">
    <property type="entry name" value="PRESENILIN-ASSOCIATED RHOMBOID-LIKE PROTEIN, MITOCHONDRIAL"/>
    <property type="match status" value="1"/>
</dbReference>
<dbReference type="AlphaFoldDB" id="A0A364XYU2"/>
<feature type="transmembrane region" description="Helical" evidence="7">
    <location>
        <begin position="266"/>
        <end position="286"/>
    </location>
</feature>
<proteinExistence type="inferred from homology"/>
<evidence type="ECO:0000256" key="4">
    <source>
        <dbReference type="ARBA" id="ARBA00022801"/>
    </source>
</evidence>
<reference evidence="9 10" key="1">
    <citation type="submission" date="2018-06" db="EMBL/GenBank/DDBJ databases">
        <title>Chryseolinea flavus sp. nov., a member of the phylum Bacteroidetes isolated from soil.</title>
        <authorList>
            <person name="Li Y."/>
            <person name="Wang J."/>
        </authorList>
    </citation>
    <scope>NUCLEOTIDE SEQUENCE [LARGE SCALE GENOMIC DNA]</scope>
    <source>
        <strain evidence="9 10">SDU1-6</strain>
    </source>
</reference>
<accession>A0A364XYU2</accession>
<keyword evidence="6 7" id="KW-0472">Membrane</keyword>
<evidence type="ECO:0000256" key="7">
    <source>
        <dbReference type="SAM" id="Phobius"/>
    </source>
</evidence>
<evidence type="ECO:0000256" key="5">
    <source>
        <dbReference type="ARBA" id="ARBA00022989"/>
    </source>
</evidence>
<evidence type="ECO:0000313" key="10">
    <source>
        <dbReference type="Proteomes" id="UP000251889"/>
    </source>
</evidence>
<dbReference type="SUPFAM" id="SSF144091">
    <property type="entry name" value="Rhomboid-like"/>
    <property type="match status" value="1"/>
</dbReference>
<gene>
    <name evidence="9" type="ORF">DQQ10_21955</name>
</gene>
<dbReference type="PANTHER" id="PTHR43731">
    <property type="entry name" value="RHOMBOID PROTEASE"/>
    <property type="match status" value="1"/>
</dbReference>
<evidence type="ECO:0000256" key="3">
    <source>
        <dbReference type="ARBA" id="ARBA00022692"/>
    </source>
</evidence>
<evidence type="ECO:0000313" key="9">
    <source>
        <dbReference type="EMBL" id="RAV98963.1"/>
    </source>
</evidence>
<comment type="caution">
    <text evidence="9">The sequence shown here is derived from an EMBL/GenBank/DDBJ whole genome shotgun (WGS) entry which is preliminary data.</text>
</comment>
<evidence type="ECO:0000256" key="2">
    <source>
        <dbReference type="ARBA" id="ARBA00009045"/>
    </source>
</evidence>
<feature type="transmembrane region" description="Helical" evidence="7">
    <location>
        <begin position="323"/>
        <end position="348"/>
    </location>
</feature>
<comment type="similarity">
    <text evidence="2">Belongs to the peptidase S54 family.</text>
</comment>
<organism evidence="9 10">
    <name type="scientific">Pseudochryseolinea flava</name>
    <dbReference type="NCBI Taxonomy" id="2059302"/>
    <lineage>
        <taxon>Bacteria</taxon>
        <taxon>Pseudomonadati</taxon>
        <taxon>Bacteroidota</taxon>
        <taxon>Cytophagia</taxon>
        <taxon>Cytophagales</taxon>
        <taxon>Fulvivirgaceae</taxon>
        <taxon>Pseudochryseolinea</taxon>
    </lineage>
</organism>
<dbReference type="Gene3D" id="1.20.1540.10">
    <property type="entry name" value="Rhomboid-like"/>
    <property type="match status" value="1"/>
</dbReference>
<evidence type="ECO:0000256" key="1">
    <source>
        <dbReference type="ARBA" id="ARBA00004141"/>
    </source>
</evidence>
<dbReference type="OrthoDB" id="9778341at2"/>
<feature type="transmembrane region" description="Helical" evidence="7">
    <location>
        <begin position="461"/>
        <end position="482"/>
    </location>
</feature>
<dbReference type="RefSeq" id="WP_112749072.1">
    <property type="nucleotide sequence ID" value="NZ_QMFY01000014.1"/>
</dbReference>
<dbReference type="Proteomes" id="UP000251889">
    <property type="component" value="Unassembled WGS sequence"/>
</dbReference>
<comment type="subcellular location">
    <subcellularLocation>
        <location evidence="1">Membrane</location>
        <topology evidence="1">Multi-pass membrane protein</topology>
    </subcellularLocation>
</comment>
<dbReference type="Pfam" id="PF01694">
    <property type="entry name" value="Rhomboid"/>
    <property type="match status" value="1"/>
</dbReference>
<sequence>MKDKISIIFIPTLLAFLGLLTIYTFLHWMLFIKLEVIGLKEVITNFGIPITLTGLTVVIFLRPRLKILSLETARGNLLDIYSLILWIVFTVPLIIAQEYIVTASGKLTTLNSIAEINTTESTKFYTVKNYYVFKKAISTHTAVDVTGKGTENFNMHIYVVLPILEKEADTISFTCSTWLGIEFKETIDNSLDQPEKDRRYLEFVERSEREFDSMDVSKFTYLDKIRNSDKREGFVTAIKNNIFSNDAKTILVPVHDSFEARNGRKLSWIIGSSLVGLTIWLFMILIRKIDYDQLRRIKANKPDEEAQAEIKEALDLLKPTQGYFVTPILICVNLGIYILMAFLGLGFISFSGPDLVSWGANYGPLTTGGDWWRLVTSTFLHGGIMHVLANMYGLIFIGIFLEPILGKFKFLTTYLLTGILGSIASIWWYDATVSVGASGAIFGLYGLFLSFWLTKVFPREVSAGFAVSTVIFVAFNLLMGLTGGIDNAAHIGGLLSGFIIGLVLYPTIKIRHDPERAELEGPL</sequence>
<protein>
    <submittedName>
        <fullName evidence="9">Rhomboid family intramembrane serine protease</fullName>
    </submittedName>
</protein>
<dbReference type="EMBL" id="QMFY01000014">
    <property type="protein sequence ID" value="RAV98963.1"/>
    <property type="molecule type" value="Genomic_DNA"/>
</dbReference>
<dbReference type="GO" id="GO:0006508">
    <property type="term" value="P:proteolysis"/>
    <property type="evidence" value="ECO:0007669"/>
    <property type="project" value="UniProtKB-KW"/>
</dbReference>
<feature type="transmembrane region" description="Helical" evidence="7">
    <location>
        <begin position="435"/>
        <end position="454"/>
    </location>
</feature>
<evidence type="ECO:0000256" key="6">
    <source>
        <dbReference type="ARBA" id="ARBA00023136"/>
    </source>
</evidence>
<dbReference type="GO" id="GO:0016020">
    <property type="term" value="C:membrane"/>
    <property type="evidence" value="ECO:0007669"/>
    <property type="project" value="UniProtKB-SubCell"/>
</dbReference>
<name>A0A364XYU2_9BACT</name>
<feature type="domain" description="Peptidase S54 rhomboid" evidence="8">
    <location>
        <begin position="369"/>
        <end position="505"/>
    </location>
</feature>
<keyword evidence="4" id="KW-0378">Hydrolase</keyword>
<feature type="transmembrane region" description="Helical" evidence="7">
    <location>
        <begin position="488"/>
        <end position="508"/>
    </location>
</feature>
<keyword evidence="9" id="KW-0645">Protease</keyword>